<gene>
    <name evidence="3" type="ORF">GJV85_01505</name>
</gene>
<evidence type="ECO:0000259" key="2">
    <source>
        <dbReference type="Pfam" id="PF13505"/>
    </source>
</evidence>
<dbReference type="KEGG" id="saqt:GJV85_01505"/>
<keyword evidence="4" id="KW-1185">Reference proteome</keyword>
<feature type="domain" description="Outer membrane protein beta-barrel" evidence="2">
    <location>
        <begin position="11"/>
        <end position="184"/>
    </location>
</feature>
<dbReference type="Proteomes" id="UP000671852">
    <property type="component" value="Chromosome"/>
</dbReference>
<accession>A0A975AYJ4</accession>
<dbReference type="InterPro" id="IPR027385">
    <property type="entry name" value="Beta-barrel_OMP"/>
</dbReference>
<dbReference type="SUPFAM" id="SSF56925">
    <property type="entry name" value="OMPA-like"/>
    <property type="match status" value="1"/>
</dbReference>
<dbReference type="Gene3D" id="2.40.160.20">
    <property type="match status" value="1"/>
</dbReference>
<sequence>MKIYILLLLLLSSLYAESKVYVGTSLAYINESFNDIDANNASPLAKVKLAYGDRTKYAVELSLEYTKNDSKIFSSSNTIDSDGDKMGFNIEFLKAFNNDMFFLPFFKVGFGSGSLDITRVLQDSLNYGSFNLGAGVFLPINEHFDFELGYEFKYLSYEAVDTIAQKNIHKSNINAAYFGFNVRF</sequence>
<name>A0A975AYJ4_9BACT</name>
<dbReference type="RefSeq" id="WP_207562120.1">
    <property type="nucleotide sequence ID" value="NZ_CP046072.1"/>
</dbReference>
<dbReference type="EMBL" id="CP046072">
    <property type="protein sequence ID" value="QSZ40845.1"/>
    <property type="molecule type" value="Genomic_DNA"/>
</dbReference>
<proteinExistence type="predicted"/>
<reference evidence="3" key="2">
    <citation type="submission" date="2021-04" db="EMBL/GenBank/DDBJ databases">
        <title>Isolation and characterization of a novel species of the genus Sulfurimonas.</title>
        <authorList>
            <person name="Fukui M."/>
        </authorList>
    </citation>
    <scope>NUCLEOTIDE SEQUENCE</scope>
    <source>
        <strain evidence="3">H1576</strain>
    </source>
</reference>
<protein>
    <submittedName>
        <fullName evidence="3">Outer membrane beta-barrel protein</fullName>
    </submittedName>
</protein>
<keyword evidence="1" id="KW-0732">Signal</keyword>
<evidence type="ECO:0000313" key="3">
    <source>
        <dbReference type="EMBL" id="QSZ40845.1"/>
    </source>
</evidence>
<dbReference type="InterPro" id="IPR011250">
    <property type="entry name" value="OMP/PagP_B-barrel"/>
</dbReference>
<organism evidence="3 4">
    <name type="scientific">Sulfurimonas aquatica</name>
    <dbReference type="NCBI Taxonomy" id="2672570"/>
    <lineage>
        <taxon>Bacteria</taxon>
        <taxon>Pseudomonadati</taxon>
        <taxon>Campylobacterota</taxon>
        <taxon>Epsilonproteobacteria</taxon>
        <taxon>Campylobacterales</taxon>
        <taxon>Sulfurimonadaceae</taxon>
        <taxon>Sulfurimonas</taxon>
    </lineage>
</organism>
<dbReference type="AlphaFoldDB" id="A0A975AYJ4"/>
<reference evidence="3" key="1">
    <citation type="submission" date="2019-11" db="EMBL/GenBank/DDBJ databases">
        <authorList>
            <person name="Kojima H."/>
        </authorList>
    </citation>
    <scope>NUCLEOTIDE SEQUENCE</scope>
    <source>
        <strain evidence="3">H1576</strain>
    </source>
</reference>
<evidence type="ECO:0000256" key="1">
    <source>
        <dbReference type="ARBA" id="ARBA00022729"/>
    </source>
</evidence>
<evidence type="ECO:0000313" key="4">
    <source>
        <dbReference type="Proteomes" id="UP000671852"/>
    </source>
</evidence>
<dbReference type="Pfam" id="PF13505">
    <property type="entry name" value="OMP_b-brl"/>
    <property type="match status" value="1"/>
</dbReference>